<feature type="transmembrane region" description="Helical" evidence="5">
    <location>
        <begin position="28"/>
        <end position="49"/>
    </location>
</feature>
<evidence type="ECO:0000256" key="5">
    <source>
        <dbReference type="SAM" id="Phobius"/>
    </source>
</evidence>
<dbReference type="InterPro" id="IPR004695">
    <property type="entry name" value="SLAC1/Mae1/Ssu1/TehA"/>
</dbReference>
<gene>
    <name evidence="6" type="ORF">EK21DRAFT_88016</name>
</gene>
<protein>
    <recommendedName>
        <fullName evidence="8">C4-dicarboxylate transporter/malic acid transport protein</fullName>
    </recommendedName>
</protein>
<dbReference type="EMBL" id="ML978180">
    <property type="protein sequence ID" value="KAF2031522.1"/>
    <property type="molecule type" value="Genomic_DNA"/>
</dbReference>
<feature type="transmembrane region" description="Helical" evidence="5">
    <location>
        <begin position="169"/>
        <end position="189"/>
    </location>
</feature>
<sequence length="421" mass="46973">MQFREKKPYKFQNEDPMPPRTVGLRDRIAHFTWPWFAATMSTGALAVVLGNQPNEFRGLQTIGTIVYIIDIVLFLLFTGLMTTRFILVPRKLTASLHHPVEGLFHGTFWVSLALILNGAYVYGNSHTGPWLTKALEICFWLYCAASFSVSIAQYSMFFRLERLTVTDAVPAWIFPIYPLLVVGTLGGTILPGQPESASWKIFIGSILFQGLAWLISFLMYGIYMQRLMTSSLPSANVRPGMYVSVGPAGYTAAGLFSLATQAPHLIPPNYFTDTVVPDGEIVRLIGIMSGLFIVLFAYWFFFITTVAILAGIRRMSFSLNWWAFIFPNAGLTLATIQAGSVLKSEAMNGVASALTIILVIMWLITAAFCIRALYLGDVMWPGKDEDKSMERLAWGWRGNKDNPHAHRLTSQTHLSGSQRND</sequence>
<feature type="transmembrane region" description="Helical" evidence="5">
    <location>
        <begin position="201"/>
        <end position="220"/>
    </location>
</feature>
<dbReference type="PANTHER" id="PTHR31162:SF0">
    <property type="entry name" value="MALIC ACID TRANSPORT PROTEIN"/>
    <property type="match status" value="1"/>
</dbReference>
<dbReference type="Pfam" id="PF03595">
    <property type="entry name" value="SLAC1"/>
    <property type="match status" value="1"/>
</dbReference>
<dbReference type="OrthoDB" id="2901184at2759"/>
<accession>A0A9P4HDV5</accession>
<proteinExistence type="predicted"/>
<dbReference type="Gene3D" id="1.50.10.150">
    <property type="entry name" value="Voltage-dependent anion channel"/>
    <property type="match status" value="1"/>
</dbReference>
<feature type="transmembrane region" description="Helical" evidence="5">
    <location>
        <begin position="241"/>
        <end position="261"/>
    </location>
</feature>
<evidence type="ECO:0000256" key="2">
    <source>
        <dbReference type="ARBA" id="ARBA00022692"/>
    </source>
</evidence>
<dbReference type="AlphaFoldDB" id="A0A9P4HDV5"/>
<feature type="transmembrane region" description="Helical" evidence="5">
    <location>
        <begin position="134"/>
        <end position="157"/>
    </location>
</feature>
<dbReference type="Proteomes" id="UP000799777">
    <property type="component" value="Unassembled WGS sequence"/>
</dbReference>
<organism evidence="6 7">
    <name type="scientific">Setomelanomma holmii</name>
    <dbReference type="NCBI Taxonomy" id="210430"/>
    <lineage>
        <taxon>Eukaryota</taxon>
        <taxon>Fungi</taxon>
        <taxon>Dikarya</taxon>
        <taxon>Ascomycota</taxon>
        <taxon>Pezizomycotina</taxon>
        <taxon>Dothideomycetes</taxon>
        <taxon>Pleosporomycetidae</taxon>
        <taxon>Pleosporales</taxon>
        <taxon>Pleosporineae</taxon>
        <taxon>Phaeosphaeriaceae</taxon>
        <taxon>Setomelanomma</taxon>
    </lineage>
</organism>
<feature type="transmembrane region" description="Helical" evidence="5">
    <location>
        <begin position="61"/>
        <end position="81"/>
    </location>
</feature>
<feature type="transmembrane region" description="Helical" evidence="5">
    <location>
        <begin position="102"/>
        <end position="122"/>
    </location>
</feature>
<keyword evidence="7" id="KW-1185">Reference proteome</keyword>
<dbReference type="GO" id="GO:0015140">
    <property type="term" value="F:malate transmembrane transporter activity"/>
    <property type="evidence" value="ECO:0007669"/>
    <property type="project" value="InterPro"/>
</dbReference>
<evidence type="ECO:0000256" key="4">
    <source>
        <dbReference type="ARBA" id="ARBA00023136"/>
    </source>
</evidence>
<reference evidence="6" key="1">
    <citation type="journal article" date="2020" name="Stud. Mycol.">
        <title>101 Dothideomycetes genomes: a test case for predicting lifestyles and emergence of pathogens.</title>
        <authorList>
            <person name="Haridas S."/>
            <person name="Albert R."/>
            <person name="Binder M."/>
            <person name="Bloem J."/>
            <person name="Labutti K."/>
            <person name="Salamov A."/>
            <person name="Andreopoulos B."/>
            <person name="Baker S."/>
            <person name="Barry K."/>
            <person name="Bills G."/>
            <person name="Bluhm B."/>
            <person name="Cannon C."/>
            <person name="Castanera R."/>
            <person name="Culley D."/>
            <person name="Daum C."/>
            <person name="Ezra D."/>
            <person name="Gonzalez J."/>
            <person name="Henrissat B."/>
            <person name="Kuo A."/>
            <person name="Liang C."/>
            <person name="Lipzen A."/>
            <person name="Lutzoni F."/>
            <person name="Magnuson J."/>
            <person name="Mondo S."/>
            <person name="Nolan M."/>
            <person name="Ohm R."/>
            <person name="Pangilinan J."/>
            <person name="Park H.-J."/>
            <person name="Ramirez L."/>
            <person name="Alfaro M."/>
            <person name="Sun H."/>
            <person name="Tritt A."/>
            <person name="Yoshinaga Y."/>
            <person name="Zwiers L.-H."/>
            <person name="Turgeon B."/>
            <person name="Goodwin S."/>
            <person name="Spatafora J."/>
            <person name="Crous P."/>
            <person name="Grigoriev I."/>
        </authorList>
    </citation>
    <scope>NUCLEOTIDE SEQUENCE</scope>
    <source>
        <strain evidence="6">CBS 110217</strain>
    </source>
</reference>
<comment type="caution">
    <text evidence="6">The sequence shown here is derived from an EMBL/GenBank/DDBJ whole genome shotgun (WGS) entry which is preliminary data.</text>
</comment>
<feature type="transmembrane region" description="Helical" evidence="5">
    <location>
        <begin position="319"/>
        <end position="338"/>
    </location>
</feature>
<dbReference type="PANTHER" id="PTHR31162">
    <property type="entry name" value="MALIC ACID TRANSPORT PROTEIN-RELATED"/>
    <property type="match status" value="1"/>
</dbReference>
<dbReference type="InterPro" id="IPR038665">
    <property type="entry name" value="Voltage-dep_anion_channel_sf"/>
</dbReference>
<evidence type="ECO:0000313" key="7">
    <source>
        <dbReference type="Proteomes" id="UP000799777"/>
    </source>
</evidence>
<dbReference type="InterPro" id="IPR030185">
    <property type="entry name" value="Mae1"/>
</dbReference>
<feature type="transmembrane region" description="Helical" evidence="5">
    <location>
        <begin position="281"/>
        <end position="312"/>
    </location>
</feature>
<dbReference type="CDD" id="cd09317">
    <property type="entry name" value="TDT_Mae1_like"/>
    <property type="match status" value="1"/>
</dbReference>
<evidence type="ECO:0008006" key="8">
    <source>
        <dbReference type="Google" id="ProtNLM"/>
    </source>
</evidence>
<evidence type="ECO:0000256" key="3">
    <source>
        <dbReference type="ARBA" id="ARBA00022989"/>
    </source>
</evidence>
<feature type="transmembrane region" description="Helical" evidence="5">
    <location>
        <begin position="350"/>
        <end position="374"/>
    </location>
</feature>
<comment type="subcellular location">
    <subcellularLocation>
        <location evidence="1">Membrane</location>
        <topology evidence="1">Multi-pass membrane protein</topology>
    </subcellularLocation>
</comment>
<evidence type="ECO:0000313" key="6">
    <source>
        <dbReference type="EMBL" id="KAF2031522.1"/>
    </source>
</evidence>
<keyword evidence="3 5" id="KW-1133">Transmembrane helix</keyword>
<dbReference type="GO" id="GO:0016020">
    <property type="term" value="C:membrane"/>
    <property type="evidence" value="ECO:0007669"/>
    <property type="project" value="UniProtKB-SubCell"/>
</dbReference>
<keyword evidence="2 5" id="KW-0812">Transmembrane</keyword>
<name>A0A9P4HDV5_9PLEO</name>
<evidence type="ECO:0000256" key="1">
    <source>
        <dbReference type="ARBA" id="ARBA00004141"/>
    </source>
</evidence>
<keyword evidence="4 5" id="KW-0472">Membrane</keyword>